<dbReference type="AlphaFoldDB" id="A0A415DNE9"/>
<proteinExistence type="predicted"/>
<feature type="transmembrane region" description="Helical" evidence="1">
    <location>
        <begin position="124"/>
        <end position="143"/>
    </location>
</feature>
<organism evidence="2 3">
    <name type="scientific">Phocaeicola vulgatus</name>
    <name type="common">Bacteroides vulgatus</name>
    <dbReference type="NCBI Taxonomy" id="821"/>
    <lineage>
        <taxon>Bacteria</taxon>
        <taxon>Pseudomonadati</taxon>
        <taxon>Bacteroidota</taxon>
        <taxon>Bacteroidia</taxon>
        <taxon>Bacteroidales</taxon>
        <taxon>Bacteroidaceae</taxon>
        <taxon>Phocaeicola</taxon>
    </lineage>
</organism>
<evidence type="ECO:0000313" key="3">
    <source>
        <dbReference type="Proteomes" id="UP000283958"/>
    </source>
</evidence>
<feature type="transmembrane region" description="Helical" evidence="1">
    <location>
        <begin position="46"/>
        <end position="66"/>
    </location>
</feature>
<evidence type="ECO:0000313" key="2">
    <source>
        <dbReference type="EMBL" id="RHJ79805.1"/>
    </source>
</evidence>
<keyword evidence="1" id="KW-0812">Transmembrane</keyword>
<dbReference type="RefSeq" id="WP_118327530.1">
    <property type="nucleotide sequence ID" value="NZ_QRMN01000005.1"/>
</dbReference>
<keyword evidence="1" id="KW-0472">Membrane</keyword>
<sequence length="172" mass="20088">MIVKSLYLLFLLTFLVLPFFYYRKRSKPSMTKFCLRMAFSHNFRKCYRLVLLSALLMFHFYQLSLFKLPLELAPSSVVCLLLFSHRVSERAFRFLQQERTLLGVALFSIVCLFAPHFLPLGVTTGALIFGAAFYPSLSVCRMVKKPSLRQAFLENPKSIIPHYRNWGYGKKR</sequence>
<keyword evidence="1" id="KW-1133">Transmembrane helix</keyword>
<name>A0A415DNE9_PHOVU</name>
<dbReference type="EMBL" id="QRMN01000005">
    <property type="protein sequence ID" value="RHJ79805.1"/>
    <property type="molecule type" value="Genomic_DNA"/>
</dbReference>
<feature type="transmembrane region" description="Helical" evidence="1">
    <location>
        <begin position="6"/>
        <end position="22"/>
    </location>
</feature>
<dbReference type="Proteomes" id="UP000283958">
    <property type="component" value="Unassembled WGS sequence"/>
</dbReference>
<comment type="caution">
    <text evidence="2">The sequence shown here is derived from an EMBL/GenBank/DDBJ whole genome shotgun (WGS) entry which is preliminary data.</text>
</comment>
<gene>
    <name evidence="2" type="ORF">DW105_03210</name>
</gene>
<accession>A0A415DNE9</accession>
<protein>
    <recommendedName>
        <fullName evidence="4">Transmembrane protein</fullName>
    </recommendedName>
</protein>
<reference evidence="2 3" key="1">
    <citation type="submission" date="2018-08" db="EMBL/GenBank/DDBJ databases">
        <title>A genome reference for cultivated species of the human gut microbiota.</title>
        <authorList>
            <person name="Zou Y."/>
            <person name="Xue W."/>
            <person name="Luo G."/>
        </authorList>
    </citation>
    <scope>NUCLEOTIDE SEQUENCE [LARGE SCALE GENOMIC DNA]</scope>
    <source>
        <strain evidence="2 3">AM09-18</strain>
    </source>
</reference>
<evidence type="ECO:0008006" key="4">
    <source>
        <dbReference type="Google" id="ProtNLM"/>
    </source>
</evidence>
<evidence type="ECO:0000256" key="1">
    <source>
        <dbReference type="SAM" id="Phobius"/>
    </source>
</evidence>